<organism evidence="1">
    <name type="scientific">marine sediment metagenome</name>
    <dbReference type="NCBI Taxonomy" id="412755"/>
    <lineage>
        <taxon>unclassified sequences</taxon>
        <taxon>metagenomes</taxon>
        <taxon>ecological metagenomes</taxon>
    </lineage>
</organism>
<dbReference type="EMBL" id="BARS01017625">
    <property type="protein sequence ID" value="GAF86420.1"/>
    <property type="molecule type" value="Genomic_DNA"/>
</dbReference>
<gene>
    <name evidence="1" type="ORF">S01H1_28805</name>
</gene>
<feature type="non-terminal residue" evidence="1">
    <location>
        <position position="254"/>
    </location>
</feature>
<evidence type="ECO:0008006" key="2">
    <source>
        <dbReference type="Google" id="ProtNLM"/>
    </source>
</evidence>
<dbReference type="AlphaFoldDB" id="X0UD67"/>
<reference evidence="1" key="1">
    <citation type="journal article" date="2014" name="Front. Microbiol.">
        <title>High frequency of phylogenetically diverse reductive dehalogenase-homologous genes in deep subseafloor sedimentary metagenomes.</title>
        <authorList>
            <person name="Kawai M."/>
            <person name="Futagami T."/>
            <person name="Toyoda A."/>
            <person name="Takaki Y."/>
            <person name="Nishi S."/>
            <person name="Hori S."/>
            <person name="Arai W."/>
            <person name="Tsubouchi T."/>
            <person name="Morono Y."/>
            <person name="Uchiyama I."/>
            <person name="Ito T."/>
            <person name="Fujiyama A."/>
            <person name="Inagaki F."/>
            <person name="Takami H."/>
        </authorList>
    </citation>
    <scope>NUCLEOTIDE SEQUENCE</scope>
    <source>
        <strain evidence="1">Expedition CK06-06</strain>
    </source>
</reference>
<accession>X0UD67</accession>
<proteinExistence type="predicted"/>
<protein>
    <recommendedName>
        <fullName evidence="2">Bacterial Ig-like domain-containing protein</fullName>
    </recommendedName>
</protein>
<evidence type="ECO:0000313" key="1">
    <source>
        <dbReference type="EMBL" id="GAF86420.1"/>
    </source>
</evidence>
<comment type="caution">
    <text evidence="1">The sequence shown here is derived from an EMBL/GenBank/DDBJ whole genome shotgun (WGS) entry which is preliminary data.</text>
</comment>
<name>X0UD67_9ZZZZ</name>
<sequence length="254" mass="27057">MRVEQTTNRTLWWLARLCACLAFISVTWGQSGITKTLREADLGSSEHVNGYYNKTDSQYSNGGLQVQLAGLTAEVSHKVEFSKNNGSTWSGANQLWFKGGLVTNAIISTDEAENAVNFDIYHLQLTATPYSMNNGETIQIRVINDVFTAKDTFVCTITGGGNNLIYDVTPPTITSVSSSTGNGTYGISANINVTVTFSEPTTLTIGSLRVALNTGQNVDIAAATYSNTAIGSYTVLEGHATGDLTNTNVSITGG</sequence>